<dbReference type="InterPro" id="IPR002376">
    <property type="entry name" value="Formyl_transf_N"/>
</dbReference>
<dbReference type="GeneID" id="61065351"/>
<dbReference type="SUPFAM" id="SSF53328">
    <property type="entry name" value="Formyltransferase"/>
    <property type="match status" value="1"/>
</dbReference>
<keyword evidence="12" id="KW-1185">Reference proteome</keyword>
<dbReference type="SUPFAM" id="SSF50486">
    <property type="entry name" value="FMT C-terminal domain-like"/>
    <property type="match status" value="1"/>
</dbReference>
<dbReference type="NCBIfam" id="TIGR00460">
    <property type="entry name" value="fmt"/>
    <property type="match status" value="1"/>
</dbReference>
<dbReference type="InterPro" id="IPR011034">
    <property type="entry name" value="Formyl_transferase-like_C_sf"/>
</dbReference>
<comment type="catalytic activity">
    <reaction evidence="5">
        <text>L-methionyl-tRNA(fMet) + (6R)-10-formyltetrahydrofolate = N-formyl-L-methionyl-tRNA(fMet) + (6S)-5,6,7,8-tetrahydrofolate + H(+)</text>
        <dbReference type="Rhea" id="RHEA:24380"/>
        <dbReference type="Rhea" id="RHEA-COMP:9952"/>
        <dbReference type="Rhea" id="RHEA-COMP:9953"/>
        <dbReference type="ChEBI" id="CHEBI:15378"/>
        <dbReference type="ChEBI" id="CHEBI:57453"/>
        <dbReference type="ChEBI" id="CHEBI:78530"/>
        <dbReference type="ChEBI" id="CHEBI:78844"/>
        <dbReference type="ChEBI" id="CHEBI:195366"/>
        <dbReference type="EC" id="2.1.2.9"/>
    </reaction>
</comment>
<dbReference type="HAMAP" id="MF_00182">
    <property type="entry name" value="Formyl_trans"/>
    <property type="match status" value="1"/>
</dbReference>
<reference evidence="11 13" key="1">
    <citation type="submission" date="2018-05" db="EMBL/GenBank/DDBJ databases">
        <authorList>
            <consortium name="PulseNet: The National Subtyping Network for Foodborne Disease Surveillance"/>
            <person name="Tarr C.L."/>
            <person name="Trees E."/>
            <person name="Katz L.S."/>
            <person name="Carleton-Romer H.A."/>
            <person name="Stroika S."/>
            <person name="Kucerova Z."/>
            <person name="Roache K.F."/>
            <person name="Sabol A.L."/>
            <person name="Besser J."/>
            <person name="Gerner-Smidt P."/>
        </authorList>
    </citation>
    <scope>NUCLEOTIDE SEQUENCE</scope>
    <source>
        <strain evidence="10">2014D-0197</strain>
        <strain evidence="8 13">2016D-0221</strain>
        <strain evidence="11">D4313</strain>
        <strain evidence="9 12">PNUSAC001503</strain>
    </source>
</reference>
<dbReference type="InterPro" id="IPR005794">
    <property type="entry name" value="Fmt"/>
</dbReference>
<comment type="function">
    <text evidence="5">Attaches a formyl group to the free amino group of methionyl-tRNA(fMet). The formyl group appears to play a dual role in the initiator identity of N-formylmethionyl-tRNA by promoting its recognition by IF2 and preventing the misappropriation of this tRNA by the elongation apparatus.</text>
</comment>
<accession>A0A5L4N1F4</accession>
<dbReference type="Pfam" id="PF02911">
    <property type="entry name" value="Formyl_trans_C"/>
    <property type="match status" value="1"/>
</dbReference>
<dbReference type="AlphaFoldDB" id="A0A5L4N1F4"/>
<dbReference type="Gene3D" id="3.40.50.12230">
    <property type="match status" value="1"/>
</dbReference>
<evidence type="ECO:0000313" key="9">
    <source>
        <dbReference type="EMBL" id="EAI8858865.1"/>
    </source>
</evidence>
<dbReference type="GO" id="GO:0004479">
    <property type="term" value="F:methionyl-tRNA formyltransferase activity"/>
    <property type="evidence" value="ECO:0007669"/>
    <property type="project" value="UniProtKB-UniRule"/>
</dbReference>
<dbReference type="InterPro" id="IPR041711">
    <property type="entry name" value="Met-tRNA-FMT_N"/>
</dbReference>
<evidence type="ECO:0000313" key="13">
    <source>
        <dbReference type="Proteomes" id="UP000557842"/>
    </source>
</evidence>
<dbReference type="PANTHER" id="PTHR11138">
    <property type="entry name" value="METHIONYL-TRNA FORMYLTRANSFERASE"/>
    <property type="match status" value="1"/>
</dbReference>
<name>A0A5L4N1F4_CAMFE</name>
<dbReference type="CDD" id="cd08704">
    <property type="entry name" value="Met_tRNA_FMT_C"/>
    <property type="match status" value="1"/>
</dbReference>
<sequence>MKNIVFMGTPDYASVILEAILKNGGYNVVAVFTQPDRPVGRKAILTPPEVKKTVLQSGLDIPIFQPLNLKDSSTVNDIKALKPNFIVVAAYGQILPKDILDIAPCINLHASLLPKFRGASPIQEAILRGELLSGVTAMRMGVGLDDGDILGFSVIEIPNLKSSQLFCELAKMAAKLTIKILNEFESISPIAQFHALSSKCGKVHKEDGLIDIKLQTPKIIESKFRAYYPWPGLYLENGVKIWDMEISNLKGENGYVLSIDYDGFTIGVNGGSIKIKSLQESGKKMVNAKDYINGKRLGVGSKFC</sequence>
<dbReference type="InterPro" id="IPR005793">
    <property type="entry name" value="Formyl_trans_C"/>
</dbReference>
<dbReference type="CDD" id="cd08646">
    <property type="entry name" value="FMT_core_Met-tRNA-FMT_N"/>
    <property type="match status" value="1"/>
</dbReference>
<dbReference type="InterPro" id="IPR044135">
    <property type="entry name" value="Met-tRNA-FMT_C"/>
</dbReference>
<dbReference type="OMA" id="GASPIHE"/>
<dbReference type="EMBL" id="AABTCC010000007">
    <property type="protein sequence ID" value="EAI8858865.1"/>
    <property type="molecule type" value="Genomic_DNA"/>
</dbReference>
<dbReference type="Proteomes" id="UP000557842">
    <property type="component" value="Unassembled WGS sequence"/>
</dbReference>
<evidence type="ECO:0000256" key="4">
    <source>
        <dbReference type="ARBA" id="ARBA00022917"/>
    </source>
</evidence>
<evidence type="ECO:0000313" key="12">
    <source>
        <dbReference type="Proteomes" id="UP000535509"/>
    </source>
</evidence>
<keyword evidence="4 5" id="KW-0648">Protein biosynthesis</keyword>
<dbReference type="EC" id="2.1.2.9" evidence="2 5"/>
<comment type="caution">
    <text evidence="11">The sequence shown here is derived from an EMBL/GenBank/DDBJ whole genome shotgun (WGS) entry which is preliminary data.</text>
</comment>
<dbReference type="Pfam" id="PF00551">
    <property type="entry name" value="Formyl_trans_N"/>
    <property type="match status" value="1"/>
</dbReference>
<proteinExistence type="inferred from homology"/>
<gene>
    <name evidence="5" type="primary">fmt</name>
    <name evidence="10" type="ORF">AAH17_06105</name>
    <name evidence="11" type="ORF">AAH24_07480</name>
    <name evidence="8" type="ORF">BVH53_06605</name>
    <name evidence="9" type="ORF">CX802_03250</name>
</gene>
<organism evidence="11">
    <name type="scientific">Campylobacter fetus</name>
    <dbReference type="NCBI Taxonomy" id="196"/>
    <lineage>
        <taxon>Bacteria</taxon>
        <taxon>Pseudomonadati</taxon>
        <taxon>Campylobacterota</taxon>
        <taxon>Epsilonproteobacteria</taxon>
        <taxon>Campylobacterales</taxon>
        <taxon>Campylobacteraceae</taxon>
        <taxon>Campylobacter</taxon>
    </lineage>
</organism>
<evidence type="ECO:0000256" key="5">
    <source>
        <dbReference type="HAMAP-Rule" id="MF_00182"/>
    </source>
</evidence>
<evidence type="ECO:0000313" key="11">
    <source>
        <dbReference type="EMBL" id="EAK0469199.1"/>
    </source>
</evidence>
<dbReference type="PANTHER" id="PTHR11138:SF5">
    <property type="entry name" value="METHIONYL-TRNA FORMYLTRANSFERASE, MITOCHONDRIAL"/>
    <property type="match status" value="1"/>
</dbReference>
<evidence type="ECO:0000256" key="3">
    <source>
        <dbReference type="ARBA" id="ARBA00022679"/>
    </source>
</evidence>
<protein>
    <recommendedName>
        <fullName evidence="2 5">Methionyl-tRNA formyltransferase</fullName>
        <ecNumber evidence="2 5">2.1.2.9</ecNumber>
    </recommendedName>
</protein>
<evidence type="ECO:0000259" key="6">
    <source>
        <dbReference type="Pfam" id="PF00551"/>
    </source>
</evidence>
<dbReference type="Proteomes" id="UP000535509">
    <property type="component" value="Unassembled WGS sequence"/>
</dbReference>
<evidence type="ECO:0000313" key="10">
    <source>
        <dbReference type="EMBL" id="EAK0453232.1"/>
    </source>
</evidence>
<feature type="binding site" evidence="5">
    <location>
        <begin position="111"/>
        <end position="114"/>
    </location>
    <ligand>
        <name>(6S)-5,6,7,8-tetrahydrofolate</name>
        <dbReference type="ChEBI" id="CHEBI:57453"/>
    </ligand>
</feature>
<dbReference type="GO" id="GO:0005829">
    <property type="term" value="C:cytosol"/>
    <property type="evidence" value="ECO:0007669"/>
    <property type="project" value="TreeGrafter"/>
</dbReference>
<feature type="domain" description="Formyl transferase N-terminal" evidence="6">
    <location>
        <begin position="3"/>
        <end position="159"/>
    </location>
</feature>
<dbReference type="InterPro" id="IPR036477">
    <property type="entry name" value="Formyl_transf_N_sf"/>
</dbReference>
<evidence type="ECO:0000256" key="2">
    <source>
        <dbReference type="ARBA" id="ARBA00012261"/>
    </source>
</evidence>
<feature type="domain" description="Formyl transferase C-terminal" evidence="7">
    <location>
        <begin position="202"/>
        <end position="296"/>
    </location>
</feature>
<dbReference type="SMR" id="A0A5L4N1F4"/>
<dbReference type="EMBL" id="AABQDW010000011">
    <property type="protein sequence ID" value="EAI5408367.1"/>
    <property type="molecule type" value="Genomic_DNA"/>
</dbReference>
<evidence type="ECO:0000259" key="7">
    <source>
        <dbReference type="Pfam" id="PF02911"/>
    </source>
</evidence>
<keyword evidence="3 5" id="KW-0808">Transferase</keyword>
<dbReference type="EMBL" id="AACCXK010000009">
    <property type="protein sequence ID" value="EAK0453232.1"/>
    <property type="molecule type" value="Genomic_DNA"/>
</dbReference>
<evidence type="ECO:0000313" key="8">
    <source>
        <dbReference type="EMBL" id="EAI5408367.1"/>
    </source>
</evidence>
<dbReference type="RefSeq" id="WP_002850551.1">
    <property type="nucleotide sequence ID" value="NZ_AABUZP020000015.1"/>
</dbReference>
<evidence type="ECO:0000256" key="1">
    <source>
        <dbReference type="ARBA" id="ARBA00010699"/>
    </source>
</evidence>
<dbReference type="EMBL" id="AACCXM010000007">
    <property type="protein sequence ID" value="EAK0469199.1"/>
    <property type="molecule type" value="Genomic_DNA"/>
</dbReference>
<comment type="similarity">
    <text evidence="1 5">Belongs to the Fmt family.</text>
</comment>